<dbReference type="Gramene" id="TVU22481">
    <property type="protein sequence ID" value="TVU22481"/>
    <property type="gene ID" value="EJB05_32179"/>
</dbReference>
<proteinExistence type="predicted"/>
<dbReference type="CDD" id="cd22160">
    <property type="entry name" value="F-box_AtFBL13-like"/>
    <property type="match status" value="1"/>
</dbReference>
<feature type="non-terminal residue" evidence="3">
    <location>
        <position position="1"/>
    </location>
</feature>
<dbReference type="OrthoDB" id="673865at2759"/>
<gene>
    <name evidence="3" type="ORF">EJB05_32179</name>
</gene>
<reference evidence="3 4" key="1">
    <citation type="journal article" date="2019" name="Sci. Rep.">
        <title>A high-quality genome of Eragrostis curvula grass provides insights into Poaceae evolution and supports new strategies to enhance forage quality.</title>
        <authorList>
            <person name="Carballo J."/>
            <person name="Santos B.A.C.M."/>
            <person name="Zappacosta D."/>
            <person name="Garbus I."/>
            <person name="Selva J.P."/>
            <person name="Gallo C.A."/>
            <person name="Diaz A."/>
            <person name="Albertini E."/>
            <person name="Caccamo M."/>
            <person name="Echenique V."/>
        </authorList>
    </citation>
    <scope>NUCLEOTIDE SEQUENCE [LARGE SCALE GENOMIC DNA]</scope>
    <source>
        <strain evidence="4">cv. Victoria</strain>
        <tissue evidence="3">Leaf</tissue>
    </source>
</reference>
<keyword evidence="4" id="KW-1185">Reference proteome</keyword>
<dbReference type="SUPFAM" id="SSF81383">
    <property type="entry name" value="F-box domain"/>
    <property type="match status" value="1"/>
</dbReference>
<comment type="caution">
    <text evidence="3">The sequence shown here is derived from an EMBL/GenBank/DDBJ whole genome shotgun (WGS) entry which is preliminary data.</text>
</comment>
<dbReference type="InterPro" id="IPR001810">
    <property type="entry name" value="F-box_dom"/>
</dbReference>
<dbReference type="Pfam" id="PF08387">
    <property type="entry name" value="FBD"/>
    <property type="match status" value="1"/>
</dbReference>
<dbReference type="InterPro" id="IPR036047">
    <property type="entry name" value="F-box-like_dom_sf"/>
</dbReference>
<sequence>MEPHRPTKRRANAVAEEAEDRLSALPDDLLHSILREVPLKYAVRTSALSRRWPRLWLRALASSPVLDFSDRDFARCQPAAQAVATVRRCLRRQAKRGAALDAFRVAFRSPASGFKSDIVSWVAAALARGAREVAVDLTPTRWRRAIGDDWGLMDVDESAFLELPADLFRATNSLVRLALVRCSLRAVPLGAPGLLRRLELVGCLGVMDFWFIVPALESFVFHGDITYFGADSLIVNFGATAPALRDAYLSIIGFVYTYTDPDYYEAHCFAYYSLLTCVAHATILTICSVGLQHIDAARATAATMDVTEQQRLLYLLRNPLIDATLAFRMDLPNLQELQLLMPSLCDDDVDRIAGFFEFTRPPIMGRLFIRLSGGKASCASGGGGGTIVGMAGEDEDDAYIASNSDLVLDHLKFIKLVNFRGTRCEVHLLEFVVSRAPALEQLVLVTVEGEGVLGDEQMKIVQDRVMAMQTASPVFCVVVCRHSEDGSRSPAHTRFYHEE</sequence>
<evidence type="ECO:0000313" key="4">
    <source>
        <dbReference type="Proteomes" id="UP000324897"/>
    </source>
</evidence>
<feature type="domain" description="FBD" evidence="2">
    <location>
        <begin position="407"/>
        <end position="444"/>
    </location>
</feature>
<name>A0A5J9UGV4_9POAL</name>
<accession>A0A5J9UGV4</accession>
<evidence type="ECO:0000259" key="1">
    <source>
        <dbReference type="Pfam" id="PF00646"/>
    </source>
</evidence>
<dbReference type="PANTHER" id="PTHR34145">
    <property type="entry name" value="OS02G0105600 PROTEIN"/>
    <property type="match status" value="1"/>
</dbReference>
<dbReference type="PANTHER" id="PTHR34145:SF65">
    <property type="entry name" value="FBD DOMAIN-CONTAINING PROTEIN"/>
    <property type="match status" value="1"/>
</dbReference>
<protein>
    <submittedName>
        <fullName evidence="3">Uncharacterized protein</fullName>
    </submittedName>
</protein>
<dbReference type="EMBL" id="RWGY01000026">
    <property type="protein sequence ID" value="TVU22481.1"/>
    <property type="molecule type" value="Genomic_DNA"/>
</dbReference>
<dbReference type="Pfam" id="PF00646">
    <property type="entry name" value="F-box"/>
    <property type="match status" value="1"/>
</dbReference>
<feature type="domain" description="F-box" evidence="1">
    <location>
        <begin position="22"/>
        <end position="56"/>
    </location>
</feature>
<dbReference type="Proteomes" id="UP000324897">
    <property type="component" value="Unassembled WGS sequence"/>
</dbReference>
<dbReference type="InterPro" id="IPR053772">
    <property type="entry name" value="At1g61320/At1g61330-like"/>
</dbReference>
<organism evidence="3 4">
    <name type="scientific">Eragrostis curvula</name>
    <name type="common">weeping love grass</name>
    <dbReference type="NCBI Taxonomy" id="38414"/>
    <lineage>
        <taxon>Eukaryota</taxon>
        <taxon>Viridiplantae</taxon>
        <taxon>Streptophyta</taxon>
        <taxon>Embryophyta</taxon>
        <taxon>Tracheophyta</taxon>
        <taxon>Spermatophyta</taxon>
        <taxon>Magnoliopsida</taxon>
        <taxon>Liliopsida</taxon>
        <taxon>Poales</taxon>
        <taxon>Poaceae</taxon>
        <taxon>PACMAD clade</taxon>
        <taxon>Chloridoideae</taxon>
        <taxon>Eragrostideae</taxon>
        <taxon>Eragrostidinae</taxon>
        <taxon>Eragrostis</taxon>
    </lineage>
</organism>
<evidence type="ECO:0000313" key="3">
    <source>
        <dbReference type="EMBL" id="TVU22481.1"/>
    </source>
</evidence>
<evidence type="ECO:0000259" key="2">
    <source>
        <dbReference type="Pfam" id="PF08387"/>
    </source>
</evidence>
<dbReference type="InterPro" id="IPR006566">
    <property type="entry name" value="FBD"/>
</dbReference>
<dbReference type="AlphaFoldDB" id="A0A5J9UGV4"/>
<dbReference type="InterPro" id="IPR053781">
    <property type="entry name" value="F-box_AtFBL13-like"/>
</dbReference>